<feature type="transmembrane region" description="Helical" evidence="6">
    <location>
        <begin position="70"/>
        <end position="92"/>
    </location>
</feature>
<keyword evidence="9" id="KW-1185">Reference proteome</keyword>
<reference evidence="8 9" key="1">
    <citation type="submission" date="2018-01" db="EMBL/GenBank/DDBJ databases">
        <authorList>
            <person name="Gaut B.S."/>
            <person name="Morton B.R."/>
            <person name="Clegg M.T."/>
            <person name="Duvall M.R."/>
        </authorList>
    </citation>
    <scope>NUCLEOTIDE SEQUENCE [LARGE SCALE GENOMIC DNA]</scope>
    <source>
        <strain evidence="8 9">HR-AV</strain>
    </source>
</reference>
<dbReference type="GO" id="GO:0005886">
    <property type="term" value="C:plasma membrane"/>
    <property type="evidence" value="ECO:0007669"/>
    <property type="project" value="UniProtKB-SubCell"/>
</dbReference>
<evidence type="ECO:0000313" key="9">
    <source>
        <dbReference type="Proteomes" id="UP000236893"/>
    </source>
</evidence>
<dbReference type="EMBL" id="PQVF01000013">
    <property type="protein sequence ID" value="POY35187.1"/>
    <property type="molecule type" value="Genomic_DNA"/>
</dbReference>
<comment type="subcellular location">
    <subcellularLocation>
        <location evidence="1">Cell membrane</location>
        <topology evidence="1">Multi-pass membrane protein</topology>
    </subcellularLocation>
</comment>
<comment type="caution">
    <text evidence="8">The sequence shown here is derived from an EMBL/GenBank/DDBJ whole genome shotgun (WGS) entry which is preliminary data.</text>
</comment>
<evidence type="ECO:0000259" key="7">
    <source>
        <dbReference type="Pfam" id="PF06271"/>
    </source>
</evidence>
<evidence type="ECO:0000256" key="5">
    <source>
        <dbReference type="ARBA" id="ARBA00023136"/>
    </source>
</evidence>
<dbReference type="Pfam" id="PF06271">
    <property type="entry name" value="RDD"/>
    <property type="match status" value="1"/>
</dbReference>
<dbReference type="AlphaFoldDB" id="A0A2S4ZYV9"/>
<sequence length="170" mass="18399">MDSTSTQFQTFEQAQASQTFAGFGIRLIACILDSIILSILYGIVFSILISFGLISFSLADIGNLENNPLAILAIISAMSVFVLLAILGSWLYHALLTSSGKQGTIGKQILGIKVVDMDGNRISFARATGRYFSVMITNLIPLFIGYLLALFTDKKQALHDMIAGTVVLNK</sequence>
<keyword evidence="2" id="KW-1003">Cell membrane</keyword>
<dbReference type="Proteomes" id="UP000236893">
    <property type="component" value="Unassembled WGS sequence"/>
</dbReference>
<dbReference type="PANTHER" id="PTHR36115">
    <property type="entry name" value="PROLINE-RICH ANTIGEN HOMOLOG-RELATED"/>
    <property type="match status" value="1"/>
</dbReference>
<dbReference type="InterPro" id="IPR051791">
    <property type="entry name" value="Pra-immunoreactive"/>
</dbReference>
<proteinExistence type="predicted"/>
<accession>A0A2S4ZYV9</accession>
<name>A0A2S4ZYV9_9SPHI</name>
<keyword evidence="4 6" id="KW-1133">Transmembrane helix</keyword>
<dbReference type="PANTHER" id="PTHR36115:SF4">
    <property type="entry name" value="MEMBRANE PROTEIN"/>
    <property type="match status" value="1"/>
</dbReference>
<evidence type="ECO:0000313" key="8">
    <source>
        <dbReference type="EMBL" id="POY35187.1"/>
    </source>
</evidence>
<evidence type="ECO:0000256" key="3">
    <source>
        <dbReference type="ARBA" id="ARBA00022692"/>
    </source>
</evidence>
<keyword evidence="3 6" id="KW-0812">Transmembrane</keyword>
<keyword evidence="5 6" id="KW-0472">Membrane</keyword>
<evidence type="ECO:0000256" key="1">
    <source>
        <dbReference type="ARBA" id="ARBA00004651"/>
    </source>
</evidence>
<evidence type="ECO:0000256" key="2">
    <source>
        <dbReference type="ARBA" id="ARBA00022475"/>
    </source>
</evidence>
<feature type="domain" description="RDD" evidence="7">
    <location>
        <begin position="21"/>
        <end position="164"/>
    </location>
</feature>
<organism evidence="8 9">
    <name type="scientific">Solitalea longa</name>
    <dbReference type="NCBI Taxonomy" id="2079460"/>
    <lineage>
        <taxon>Bacteria</taxon>
        <taxon>Pseudomonadati</taxon>
        <taxon>Bacteroidota</taxon>
        <taxon>Sphingobacteriia</taxon>
        <taxon>Sphingobacteriales</taxon>
        <taxon>Sphingobacteriaceae</taxon>
        <taxon>Solitalea</taxon>
    </lineage>
</organism>
<protein>
    <submittedName>
        <fullName evidence="8">RDD family protein</fullName>
    </submittedName>
</protein>
<gene>
    <name evidence="8" type="ORF">C3K47_16540</name>
</gene>
<evidence type="ECO:0000256" key="4">
    <source>
        <dbReference type="ARBA" id="ARBA00022989"/>
    </source>
</evidence>
<dbReference type="InterPro" id="IPR010432">
    <property type="entry name" value="RDD"/>
</dbReference>
<dbReference type="RefSeq" id="WP_103790275.1">
    <property type="nucleotide sequence ID" value="NZ_PQVF01000013.1"/>
</dbReference>
<evidence type="ECO:0000256" key="6">
    <source>
        <dbReference type="SAM" id="Phobius"/>
    </source>
</evidence>
<dbReference type="OrthoDB" id="9793824at2"/>
<feature type="transmembrane region" description="Helical" evidence="6">
    <location>
        <begin position="35"/>
        <end position="58"/>
    </location>
</feature>
<feature type="transmembrane region" description="Helical" evidence="6">
    <location>
        <begin position="131"/>
        <end position="151"/>
    </location>
</feature>